<feature type="region of interest" description="Disordered" evidence="1">
    <location>
        <begin position="305"/>
        <end position="333"/>
    </location>
</feature>
<evidence type="ECO:0000313" key="4">
    <source>
        <dbReference type="EMBL" id="KAG7096259.1"/>
    </source>
</evidence>
<feature type="compositionally biased region" description="Gly residues" evidence="1">
    <location>
        <begin position="312"/>
        <end position="326"/>
    </location>
</feature>
<dbReference type="EMBL" id="CM032182">
    <property type="protein sequence ID" value="KAG7096259.1"/>
    <property type="molecule type" value="Genomic_DNA"/>
</dbReference>
<keyword evidence="5" id="KW-1185">Reference proteome</keyword>
<feature type="transmembrane region" description="Helical" evidence="2">
    <location>
        <begin position="339"/>
        <end position="358"/>
    </location>
</feature>
<feature type="chain" id="PRO_5040456591" description="Macrofage activating glycoprotein" evidence="3">
    <location>
        <begin position="25"/>
        <end position="359"/>
    </location>
</feature>
<dbReference type="RefSeq" id="XP_043012729.1">
    <property type="nucleotide sequence ID" value="XM_043148137.1"/>
</dbReference>
<sequence length="359" mass="38146">MSSVTRSLLAASIAAISVSVVAQGNKFPQVPLNDKRFEYNQLPYKVDTDVGLERGVQYGYNICNSTTTGAQSKCQTAIINSIDDFCLWGPPDPDSLVGNTEGEAVAWCTDPSHGTRTIPPGALQGVQFMKTPDYIQVVGFIDQTKINMRSDDYGGEMDPHGADLRGNPMGGLLYSKAWSSGGDFKQVIQWHNFMGANFFCLKACDPSKPNDRKFCEHIFDRIGCAYNAPNKAQNGTFESCMGDNQDFPGVYTQNGQVMTYTQPPEELGVIATMPYQPKVPASSQCTQYQSQTLYAKLGTVSTSASASAGKPTGSGSGSGLGGGTQTGTGQRAQQTGGAVGVRVGVGMVVLGFVGVFLLA</sequence>
<dbReference type="KEGG" id="more:E1B28_003707"/>
<accession>A0A9P7UX36</accession>
<organism evidence="4 5">
    <name type="scientific">Marasmius oreades</name>
    <name type="common">fairy-ring Marasmius</name>
    <dbReference type="NCBI Taxonomy" id="181124"/>
    <lineage>
        <taxon>Eukaryota</taxon>
        <taxon>Fungi</taxon>
        <taxon>Dikarya</taxon>
        <taxon>Basidiomycota</taxon>
        <taxon>Agaricomycotina</taxon>
        <taxon>Agaricomycetes</taxon>
        <taxon>Agaricomycetidae</taxon>
        <taxon>Agaricales</taxon>
        <taxon>Marasmiineae</taxon>
        <taxon>Marasmiaceae</taxon>
        <taxon>Marasmius</taxon>
    </lineage>
</organism>
<dbReference type="GeneID" id="66072783"/>
<dbReference type="OrthoDB" id="2564904at2759"/>
<comment type="caution">
    <text evidence="4">The sequence shown here is derived from an EMBL/GenBank/DDBJ whole genome shotgun (WGS) entry which is preliminary data.</text>
</comment>
<dbReference type="Proteomes" id="UP001049176">
    <property type="component" value="Chromosome 2"/>
</dbReference>
<proteinExistence type="predicted"/>
<keyword evidence="2" id="KW-0472">Membrane</keyword>
<dbReference type="AlphaFoldDB" id="A0A9P7UX36"/>
<evidence type="ECO:0000256" key="2">
    <source>
        <dbReference type="SAM" id="Phobius"/>
    </source>
</evidence>
<keyword evidence="2" id="KW-0812">Transmembrane</keyword>
<protein>
    <recommendedName>
        <fullName evidence="6">Macrofage activating glycoprotein</fullName>
    </recommendedName>
</protein>
<gene>
    <name evidence="4" type="ORF">E1B28_003707</name>
</gene>
<evidence type="ECO:0008006" key="6">
    <source>
        <dbReference type="Google" id="ProtNLM"/>
    </source>
</evidence>
<evidence type="ECO:0000256" key="1">
    <source>
        <dbReference type="SAM" id="MobiDB-lite"/>
    </source>
</evidence>
<reference evidence="4" key="1">
    <citation type="journal article" date="2021" name="Genome Biol. Evol.">
        <title>The assembled and annotated genome of the fairy-ring fungus Marasmius oreades.</title>
        <authorList>
            <person name="Hiltunen M."/>
            <person name="Ament-Velasquez S.L."/>
            <person name="Johannesson H."/>
        </authorList>
    </citation>
    <scope>NUCLEOTIDE SEQUENCE</scope>
    <source>
        <strain evidence="4">03SP1</strain>
    </source>
</reference>
<evidence type="ECO:0000313" key="5">
    <source>
        <dbReference type="Proteomes" id="UP001049176"/>
    </source>
</evidence>
<keyword evidence="2" id="KW-1133">Transmembrane helix</keyword>
<evidence type="ECO:0000256" key="3">
    <source>
        <dbReference type="SAM" id="SignalP"/>
    </source>
</evidence>
<keyword evidence="3" id="KW-0732">Signal</keyword>
<feature type="signal peptide" evidence="3">
    <location>
        <begin position="1"/>
        <end position="24"/>
    </location>
</feature>
<name>A0A9P7UX36_9AGAR</name>